<keyword evidence="4 5" id="KW-0472">Membrane</keyword>
<comment type="function">
    <text evidence="5">Plays a key role in early steps of protein N-linked glycosylation by being involved in the conversion of polyprenol into dolichol. Acts as a polyprenal reductase that mediates the reduction of polyprenal into dolichal in a NADP-dependent mechanism. Dolichols are required for the synthesis of dolichol-linked monosaccharides and the oligosaccharide precursor used for N-glycosylation.</text>
</comment>
<dbReference type="Proteomes" id="UP000515153">
    <property type="component" value="Unplaced"/>
</dbReference>
<dbReference type="PANTHER" id="PTHR14624:SF0">
    <property type="entry name" value="POLYPRENOL REDUCTASE"/>
    <property type="match status" value="1"/>
</dbReference>
<name>A0A6P8BA90_PYRGI</name>
<dbReference type="InterPro" id="IPR039698">
    <property type="entry name" value="Dfg10/SRD5A3"/>
</dbReference>
<dbReference type="GO" id="GO:0102389">
    <property type="term" value="F:polyprenol reductase activity"/>
    <property type="evidence" value="ECO:0007669"/>
    <property type="project" value="UniProtKB-UniRule"/>
</dbReference>
<reference evidence="8" key="2">
    <citation type="submission" date="2019-10" db="EMBL/GenBank/DDBJ databases">
        <authorList>
            <consortium name="NCBI Genome Project"/>
        </authorList>
    </citation>
    <scope>NUCLEOTIDE SEQUENCE</scope>
    <source>
        <strain evidence="8">NI907</strain>
    </source>
</reference>
<evidence type="ECO:0000256" key="5">
    <source>
        <dbReference type="RuleBase" id="RU367081"/>
    </source>
</evidence>
<feature type="transmembrane region" description="Helical" evidence="5">
    <location>
        <begin position="199"/>
        <end position="216"/>
    </location>
</feature>
<keyword evidence="5" id="KW-0256">Endoplasmic reticulum</keyword>
<comment type="pathway">
    <text evidence="5">Protein modification; protein glycosylation.</text>
</comment>
<evidence type="ECO:0000259" key="6">
    <source>
        <dbReference type="Pfam" id="PF02544"/>
    </source>
</evidence>
<dbReference type="PANTHER" id="PTHR14624">
    <property type="entry name" value="DFG10 PROTEIN"/>
    <property type="match status" value="1"/>
</dbReference>
<keyword evidence="5" id="KW-0560">Oxidoreductase</keyword>
<dbReference type="RefSeq" id="XP_030983959.1">
    <property type="nucleotide sequence ID" value="XM_031123208.1"/>
</dbReference>
<evidence type="ECO:0000256" key="4">
    <source>
        <dbReference type="ARBA" id="ARBA00023136"/>
    </source>
</evidence>
<reference evidence="8" key="3">
    <citation type="submission" date="2025-08" db="UniProtKB">
        <authorList>
            <consortium name="RefSeq"/>
        </authorList>
    </citation>
    <scope>IDENTIFICATION</scope>
    <source>
        <strain evidence="8">NI907</strain>
    </source>
</reference>
<proteinExistence type="inferred from homology"/>
<evidence type="ECO:0000256" key="1">
    <source>
        <dbReference type="ARBA" id="ARBA00004127"/>
    </source>
</evidence>
<keyword evidence="7" id="KW-1185">Reference proteome</keyword>
<dbReference type="PROSITE" id="PS50244">
    <property type="entry name" value="S5A_REDUCTASE"/>
    <property type="match status" value="1"/>
</dbReference>
<feature type="transmembrane region" description="Helical" evidence="5">
    <location>
        <begin position="20"/>
        <end position="37"/>
    </location>
</feature>
<sequence>MRVYEYGITVFQLLSPAQWVQTFFILAAAAVLALTVLPSRTRRLLLDYGARGGSRPSAAAAGDWLEAITATVTSWGQIPHSWFAAFYATSLAGSAFWAYQFVFQSELLRVIASAQDAGRSETADQSLVAVKVAWALMALQGARRLFEQLFVVQSSTSKMWIVHWALGLSFYMFMSVAVWIQGSGSILDQWSNPNNVHGAGLNVFTGSVMFLIASVTQFKCHSHLANLKKYSLPTHGLFQYTVCAHYTCECLIYFSLAIVAAPEGQLFNKTILAAVVFVAVNLGLTAYGTRKWYETKFGADKIASRWTMIPLVY</sequence>
<comment type="similarity">
    <text evidence="5">Belongs to the steroid 5-alpha reductase family. Polyprenal reductase subfamily.</text>
</comment>
<reference evidence="8" key="1">
    <citation type="journal article" date="2019" name="Mol. Biol. Evol.">
        <title>Blast fungal genomes show frequent chromosomal changes, gene gains and losses, and effector gene turnover.</title>
        <authorList>
            <person name="Gomez Luciano L.B."/>
            <person name="Jason Tsai I."/>
            <person name="Chuma I."/>
            <person name="Tosa Y."/>
            <person name="Chen Y.H."/>
            <person name="Li J.Y."/>
            <person name="Li M.Y."/>
            <person name="Jade Lu M.Y."/>
            <person name="Nakayashiki H."/>
            <person name="Li W.H."/>
        </authorList>
    </citation>
    <scope>NUCLEOTIDE SEQUENCE</scope>
    <source>
        <strain evidence="8">NI907</strain>
    </source>
</reference>
<dbReference type="GO" id="GO:0006488">
    <property type="term" value="P:dolichol-linked oligosaccharide biosynthetic process"/>
    <property type="evidence" value="ECO:0007669"/>
    <property type="project" value="UniProtKB-UniRule"/>
</dbReference>
<dbReference type="Pfam" id="PF02544">
    <property type="entry name" value="Steroid_dh"/>
    <property type="match status" value="1"/>
</dbReference>
<keyword evidence="3 5" id="KW-1133">Transmembrane helix</keyword>
<evidence type="ECO:0000256" key="3">
    <source>
        <dbReference type="ARBA" id="ARBA00022989"/>
    </source>
</evidence>
<protein>
    <recommendedName>
        <fullName evidence="5">Polyprenal reductase</fullName>
        <ecNumber evidence="5">1.3.1.94</ecNumber>
    </recommendedName>
</protein>
<feature type="transmembrane region" description="Helical" evidence="5">
    <location>
        <begin position="237"/>
        <end position="260"/>
    </location>
</feature>
<evidence type="ECO:0000313" key="8">
    <source>
        <dbReference type="RefSeq" id="XP_030983959.1"/>
    </source>
</evidence>
<dbReference type="KEGG" id="pgri:PgNI_03153"/>
<dbReference type="GO" id="GO:0160198">
    <property type="term" value="F:polyprenal reductase activity"/>
    <property type="evidence" value="ECO:0007669"/>
    <property type="project" value="UniProtKB-EC"/>
</dbReference>
<dbReference type="OrthoDB" id="541710at2759"/>
<evidence type="ECO:0000313" key="7">
    <source>
        <dbReference type="Proteomes" id="UP000515153"/>
    </source>
</evidence>
<dbReference type="GO" id="GO:0005789">
    <property type="term" value="C:endoplasmic reticulum membrane"/>
    <property type="evidence" value="ECO:0007669"/>
    <property type="project" value="UniProtKB-SubCell"/>
</dbReference>
<feature type="transmembrane region" description="Helical" evidence="5">
    <location>
        <begin position="160"/>
        <end position="179"/>
    </location>
</feature>
<organism evidence="7 8">
    <name type="scientific">Pyricularia grisea</name>
    <name type="common">Crabgrass-specific blast fungus</name>
    <name type="synonym">Magnaporthe grisea</name>
    <dbReference type="NCBI Taxonomy" id="148305"/>
    <lineage>
        <taxon>Eukaryota</taxon>
        <taxon>Fungi</taxon>
        <taxon>Dikarya</taxon>
        <taxon>Ascomycota</taxon>
        <taxon>Pezizomycotina</taxon>
        <taxon>Sordariomycetes</taxon>
        <taxon>Sordariomycetidae</taxon>
        <taxon>Magnaporthales</taxon>
        <taxon>Pyriculariaceae</taxon>
        <taxon>Pyricularia</taxon>
    </lineage>
</organism>
<dbReference type="EC" id="1.3.1.94" evidence="5"/>
<feature type="transmembrane region" description="Helical" evidence="5">
    <location>
        <begin position="266"/>
        <end position="287"/>
    </location>
</feature>
<comment type="catalytic activity">
    <reaction evidence="5">
        <text>a di-trans,poly-cis-dolichal + NADP(+) = a di-trans,poly-cis-polyprenal + NADPH + H(+)</text>
        <dbReference type="Rhea" id="RHEA:80727"/>
        <dbReference type="Rhea" id="RHEA-COMP:19536"/>
        <dbReference type="Rhea" id="RHEA-COMP:19537"/>
        <dbReference type="ChEBI" id="CHEBI:15378"/>
        <dbReference type="ChEBI" id="CHEBI:57783"/>
        <dbReference type="ChEBI" id="CHEBI:58349"/>
        <dbReference type="ChEBI" id="CHEBI:231623"/>
        <dbReference type="ChEBI" id="CHEBI:231637"/>
        <dbReference type="EC" id="1.3.1.94"/>
    </reaction>
    <physiologicalReaction direction="right-to-left" evidence="5">
        <dbReference type="Rhea" id="RHEA:80729"/>
    </physiologicalReaction>
</comment>
<dbReference type="InterPro" id="IPR001104">
    <property type="entry name" value="3-oxo-5_a-steroid_4-DH_C"/>
</dbReference>
<feature type="domain" description="3-oxo-5-alpha-steroid 4-dehydrogenase C-terminal" evidence="6">
    <location>
        <begin position="179"/>
        <end position="313"/>
    </location>
</feature>
<keyword evidence="2 5" id="KW-0812">Transmembrane</keyword>
<dbReference type="GO" id="GO:0003865">
    <property type="term" value="F:3-oxo-5-alpha-steroid 4-dehydrogenase activity"/>
    <property type="evidence" value="ECO:0007669"/>
    <property type="project" value="TreeGrafter"/>
</dbReference>
<evidence type="ECO:0000256" key="2">
    <source>
        <dbReference type="ARBA" id="ARBA00022692"/>
    </source>
</evidence>
<dbReference type="GO" id="GO:0016095">
    <property type="term" value="P:polyprenol catabolic process"/>
    <property type="evidence" value="ECO:0007669"/>
    <property type="project" value="UniProtKB-UniRule"/>
</dbReference>
<keyword evidence="5" id="KW-0521">NADP</keyword>
<dbReference type="UniPathway" id="UPA00378"/>
<dbReference type="GeneID" id="41958118"/>
<comment type="subcellular location">
    <subcellularLocation>
        <location evidence="1">Endomembrane system</location>
        <topology evidence="1">Multi-pass membrane protein</topology>
    </subcellularLocation>
    <subcellularLocation>
        <location evidence="5">Endoplasmic reticulum membrane</location>
    </subcellularLocation>
</comment>
<accession>A0A6P8BA90</accession>
<feature type="transmembrane region" description="Helical" evidence="5">
    <location>
        <begin position="82"/>
        <end position="102"/>
    </location>
</feature>
<dbReference type="AlphaFoldDB" id="A0A6P8BA90"/>
<gene>
    <name evidence="8" type="ORF">PgNI_03153</name>
</gene>